<protein>
    <submittedName>
        <fullName evidence="2">Uncharacterized protein</fullName>
    </submittedName>
</protein>
<dbReference type="Proteomes" id="UP000037460">
    <property type="component" value="Unassembled WGS sequence"/>
</dbReference>
<keyword evidence="3" id="KW-1185">Reference proteome</keyword>
<feature type="compositionally biased region" description="Low complexity" evidence="1">
    <location>
        <begin position="190"/>
        <end position="203"/>
    </location>
</feature>
<name>A0A0M0LRK5_9EUKA</name>
<comment type="caution">
    <text evidence="2">The sequence shown here is derived from an EMBL/GenBank/DDBJ whole genome shotgun (WGS) entry which is preliminary data.</text>
</comment>
<evidence type="ECO:0000313" key="3">
    <source>
        <dbReference type="Proteomes" id="UP000037460"/>
    </source>
</evidence>
<feature type="region of interest" description="Disordered" evidence="1">
    <location>
        <begin position="190"/>
        <end position="233"/>
    </location>
</feature>
<sequence length="273" mass="28771">MSPPSLKAEAFPPPVLDAMRKLDTKSNEPSLIRQLYVLALLNRDEAMRRMHFGLPPDVVLAQQPPSLLALARPPAPSSFQSAGFHLKPSTSTGVRPRRSRVFGAMSGAAEKGADAVQAISAARERAIPHFPPGYGVPPIGHERVRELLATPPMRAPTPGKTPLVGYASYASLASLEAAASESAAVGAGRPMASLSQEQRQQLSGSGGGAGRAGFSFGGASTAPNMGGAQKPSFDAWAAAEEDLKYRAEQETRREEMRTVKTSIGRDDVGTIGF</sequence>
<evidence type="ECO:0000256" key="1">
    <source>
        <dbReference type="SAM" id="MobiDB-lite"/>
    </source>
</evidence>
<accession>A0A0M0LRK5</accession>
<organism evidence="2 3">
    <name type="scientific">Chrysochromulina tobinii</name>
    <dbReference type="NCBI Taxonomy" id="1460289"/>
    <lineage>
        <taxon>Eukaryota</taxon>
        <taxon>Haptista</taxon>
        <taxon>Haptophyta</taxon>
        <taxon>Prymnesiophyceae</taxon>
        <taxon>Prymnesiales</taxon>
        <taxon>Chrysochromulinaceae</taxon>
        <taxon>Chrysochromulina</taxon>
    </lineage>
</organism>
<dbReference type="EMBL" id="JWZX01000114">
    <property type="protein sequence ID" value="KOO53679.1"/>
    <property type="molecule type" value="Genomic_DNA"/>
</dbReference>
<evidence type="ECO:0000313" key="2">
    <source>
        <dbReference type="EMBL" id="KOO53679.1"/>
    </source>
</evidence>
<proteinExistence type="predicted"/>
<dbReference type="AlphaFoldDB" id="A0A0M0LRK5"/>
<reference evidence="3" key="1">
    <citation type="journal article" date="2015" name="PLoS Genet.">
        <title>Genome Sequence and Transcriptome Analyses of Chrysochromulina tobin: Metabolic Tools for Enhanced Algal Fitness in the Prominent Order Prymnesiales (Haptophyceae).</title>
        <authorList>
            <person name="Hovde B.T."/>
            <person name="Deodato C.R."/>
            <person name="Hunsperger H.M."/>
            <person name="Ryken S.A."/>
            <person name="Yost W."/>
            <person name="Jha R.K."/>
            <person name="Patterson J."/>
            <person name="Monnat R.J. Jr."/>
            <person name="Barlow S.B."/>
            <person name="Starkenburg S.R."/>
            <person name="Cattolico R.A."/>
        </authorList>
    </citation>
    <scope>NUCLEOTIDE SEQUENCE</scope>
    <source>
        <strain evidence="3">CCMP291</strain>
    </source>
</reference>
<gene>
    <name evidence="2" type="ORF">Ctob_012361</name>
</gene>